<comment type="caution">
    <text evidence="1">The sequence shown here is derived from an EMBL/GenBank/DDBJ whole genome shotgun (WGS) entry which is preliminary data.</text>
</comment>
<protein>
    <submittedName>
        <fullName evidence="1">Uncharacterized protein</fullName>
    </submittedName>
</protein>
<evidence type="ECO:0000313" key="1">
    <source>
        <dbReference type="EMBL" id="KAK3254989.1"/>
    </source>
</evidence>
<sequence length="118" mass="12719">MQQAVPLGVPGSVGGENVPVRTFFCVVEQAELGSKGEAGPDGLFKRRVVGQAGSNVPAESMHNLELLANRGALGGRWRLVPRRGANYTMDRRAVVLYARGGEETLNLVVVSYRLLRSL</sequence>
<keyword evidence="2" id="KW-1185">Reference proteome</keyword>
<gene>
    <name evidence="1" type="ORF">CYMTET_35816</name>
</gene>
<dbReference type="EMBL" id="LGRX02022952">
    <property type="protein sequence ID" value="KAK3254989.1"/>
    <property type="molecule type" value="Genomic_DNA"/>
</dbReference>
<accession>A0AAE0KNS1</accession>
<dbReference type="AlphaFoldDB" id="A0AAE0KNS1"/>
<evidence type="ECO:0000313" key="2">
    <source>
        <dbReference type="Proteomes" id="UP001190700"/>
    </source>
</evidence>
<dbReference type="Proteomes" id="UP001190700">
    <property type="component" value="Unassembled WGS sequence"/>
</dbReference>
<reference evidence="1 2" key="1">
    <citation type="journal article" date="2015" name="Genome Biol. Evol.">
        <title>Comparative Genomics of a Bacterivorous Green Alga Reveals Evolutionary Causalities and Consequences of Phago-Mixotrophic Mode of Nutrition.</title>
        <authorList>
            <person name="Burns J.A."/>
            <person name="Paasch A."/>
            <person name="Narechania A."/>
            <person name="Kim E."/>
        </authorList>
    </citation>
    <scope>NUCLEOTIDE SEQUENCE [LARGE SCALE GENOMIC DNA]</scope>
    <source>
        <strain evidence="1 2">PLY_AMNH</strain>
    </source>
</reference>
<name>A0AAE0KNS1_9CHLO</name>
<organism evidence="1 2">
    <name type="scientific">Cymbomonas tetramitiformis</name>
    <dbReference type="NCBI Taxonomy" id="36881"/>
    <lineage>
        <taxon>Eukaryota</taxon>
        <taxon>Viridiplantae</taxon>
        <taxon>Chlorophyta</taxon>
        <taxon>Pyramimonadophyceae</taxon>
        <taxon>Pyramimonadales</taxon>
        <taxon>Pyramimonadaceae</taxon>
        <taxon>Cymbomonas</taxon>
    </lineage>
</organism>
<proteinExistence type="predicted"/>